<comment type="caution">
    <text evidence="11">The sequence shown here is derived from an EMBL/GenBank/DDBJ whole genome shotgun (WGS) entry which is preliminary data.</text>
</comment>
<dbReference type="EMBL" id="JAVXUO010001504">
    <property type="protein sequence ID" value="KAK2981572.1"/>
    <property type="molecule type" value="Genomic_DNA"/>
</dbReference>
<protein>
    <recommendedName>
        <fullName evidence="13">Trichome birefringence-like N-terminal domain-containing protein</fullName>
    </recommendedName>
</protein>
<dbReference type="GO" id="GO:0005794">
    <property type="term" value="C:Golgi apparatus"/>
    <property type="evidence" value="ECO:0007669"/>
    <property type="project" value="TreeGrafter"/>
</dbReference>
<evidence type="ECO:0000256" key="3">
    <source>
        <dbReference type="ARBA" id="ARBA00022692"/>
    </source>
</evidence>
<dbReference type="PANTHER" id="PTHR32285">
    <property type="entry name" value="PROTEIN TRICHOME BIREFRINGENCE-LIKE 9-RELATED"/>
    <property type="match status" value="1"/>
</dbReference>
<dbReference type="GO" id="GO:0016020">
    <property type="term" value="C:membrane"/>
    <property type="evidence" value="ECO:0007669"/>
    <property type="project" value="UniProtKB-SubCell"/>
</dbReference>
<evidence type="ECO:0008006" key="13">
    <source>
        <dbReference type="Google" id="ProtNLM"/>
    </source>
</evidence>
<evidence type="ECO:0000313" key="11">
    <source>
        <dbReference type="EMBL" id="KAK2981572.1"/>
    </source>
</evidence>
<dbReference type="AlphaFoldDB" id="A0AA88UNC0"/>
<evidence type="ECO:0000256" key="7">
    <source>
        <dbReference type="SAM" id="MobiDB-lite"/>
    </source>
</evidence>
<dbReference type="InterPro" id="IPR025846">
    <property type="entry name" value="TBL_N"/>
</dbReference>
<evidence type="ECO:0000256" key="1">
    <source>
        <dbReference type="ARBA" id="ARBA00004167"/>
    </source>
</evidence>
<feature type="compositionally biased region" description="Basic and acidic residues" evidence="7">
    <location>
        <begin position="124"/>
        <end position="134"/>
    </location>
</feature>
<evidence type="ECO:0000313" key="12">
    <source>
        <dbReference type="Proteomes" id="UP001187471"/>
    </source>
</evidence>
<keyword evidence="5 8" id="KW-1133">Transmembrane helix</keyword>
<dbReference type="InterPro" id="IPR029962">
    <property type="entry name" value="TBL"/>
</dbReference>
<evidence type="ECO:0000259" key="9">
    <source>
        <dbReference type="Pfam" id="PF13839"/>
    </source>
</evidence>
<evidence type="ECO:0000256" key="6">
    <source>
        <dbReference type="ARBA" id="ARBA00023136"/>
    </source>
</evidence>
<accession>A0AA88UNC0</accession>
<dbReference type="PANTHER" id="PTHR32285:SF247">
    <property type="entry name" value="PROTEIN TRICHOME BIREFRINGENCE-LIKE 19"/>
    <property type="match status" value="1"/>
</dbReference>
<dbReference type="InterPro" id="IPR026057">
    <property type="entry name" value="TBL_C"/>
</dbReference>
<keyword evidence="4" id="KW-0735">Signal-anchor</keyword>
<proteinExistence type="inferred from homology"/>
<keyword evidence="6 8" id="KW-0472">Membrane</keyword>
<comment type="subcellular location">
    <subcellularLocation>
        <location evidence="1">Membrane</location>
        <topology evidence="1">Single-pass membrane protein</topology>
    </subcellularLocation>
</comment>
<evidence type="ECO:0000256" key="2">
    <source>
        <dbReference type="ARBA" id="ARBA00007727"/>
    </source>
</evidence>
<dbReference type="Pfam" id="PF13839">
    <property type="entry name" value="PC-Esterase"/>
    <property type="match status" value="1"/>
</dbReference>
<gene>
    <name evidence="11" type="ORF">RJ640_011102</name>
</gene>
<dbReference type="GO" id="GO:0016413">
    <property type="term" value="F:O-acetyltransferase activity"/>
    <property type="evidence" value="ECO:0007669"/>
    <property type="project" value="InterPro"/>
</dbReference>
<sequence>MKLQAIEVPPGKNQTRRKTPKKVPLVTFAILFAIIPIFYRSHKKLSIPFEASVRPTSFSDDPCPISDTNDDTPSSNPSESHLVVEEKIPPRPTKHDLPPEKDDVGRRSDQSDRLPTGRKGRPGPKVEEEKEGIRRSVSGRPTKGESYDLDKCDISSGEWVPNLEAPYYTNTTCWAIQEHQNCMKFGRPDTGFMKWRWKPNGCDLPVFDPYHFLELMRGKSLAFVGDSVARNHMQSLICLLSRVVYPVDVSDTSDENFKRWEYRSYNFTIAKFWSPYLVRTQMTDPDDTTRPFNLFLDEYDKSWTTQIDNFDYVIISAFHWFARPSVFYINRRVIGCLYCPETNIAHKSAIFSYRRALRTAFRAINSLKRYRGVTFVRTFAPSHFEGGLWDKGGDCARKRPFMSNEIVLEDDNLKLYEIQVGEHKIAEKMGRRRGLKFRLMDLTPAMLLRPDGHPSKYGHWPVENVTVANDCVHWCLPGPIDTWNDFLLEMLKREGKSS</sequence>
<reference evidence="11" key="1">
    <citation type="submission" date="2022-12" db="EMBL/GenBank/DDBJ databases">
        <title>Draft genome assemblies for two species of Escallonia (Escalloniales).</title>
        <authorList>
            <person name="Chanderbali A."/>
            <person name="Dervinis C."/>
            <person name="Anghel I."/>
            <person name="Soltis D."/>
            <person name="Soltis P."/>
            <person name="Zapata F."/>
        </authorList>
    </citation>
    <scope>NUCLEOTIDE SEQUENCE</scope>
    <source>
        <strain evidence="11">UCBG92.1500</strain>
        <tissue evidence="11">Leaf</tissue>
    </source>
</reference>
<organism evidence="11 12">
    <name type="scientific">Escallonia rubra</name>
    <dbReference type="NCBI Taxonomy" id="112253"/>
    <lineage>
        <taxon>Eukaryota</taxon>
        <taxon>Viridiplantae</taxon>
        <taxon>Streptophyta</taxon>
        <taxon>Embryophyta</taxon>
        <taxon>Tracheophyta</taxon>
        <taxon>Spermatophyta</taxon>
        <taxon>Magnoliopsida</taxon>
        <taxon>eudicotyledons</taxon>
        <taxon>Gunneridae</taxon>
        <taxon>Pentapetalae</taxon>
        <taxon>asterids</taxon>
        <taxon>campanulids</taxon>
        <taxon>Escalloniales</taxon>
        <taxon>Escalloniaceae</taxon>
        <taxon>Escallonia</taxon>
    </lineage>
</organism>
<keyword evidence="12" id="KW-1185">Reference proteome</keyword>
<dbReference type="Proteomes" id="UP001187471">
    <property type="component" value="Unassembled WGS sequence"/>
</dbReference>
<evidence type="ECO:0000259" key="10">
    <source>
        <dbReference type="Pfam" id="PF14416"/>
    </source>
</evidence>
<feature type="region of interest" description="Disordered" evidence="7">
    <location>
        <begin position="54"/>
        <end position="148"/>
    </location>
</feature>
<feature type="domain" description="Trichome birefringence-like C-terminal" evidence="9">
    <location>
        <begin position="204"/>
        <end position="490"/>
    </location>
</feature>
<keyword evidence="3 8" id="KW-0812">Transmembrane</keyword>
<evidence type="ECO:0000256" key="4">
    <source>
        <dbReference type="ARBA" id="ARBA00022968"/>
    </source>
</evidence>
<dbReference type="Pfam" id="PF14416">
    <property type="entry name" value="PMR5N"/>
    <property type="match status" value="1"/>
</dbReference>
<feature type="compositionally biased region" description="Basic and acidic residues" evidence="7">
    <location>
        <begin position="82"/>
        <end position="112"/>
    </location>
</feature>
<feature type="transmembrane region" description="Helical" evidence="8">
    <location>
        <begin position="23"/>
        <end position="39"/>
    </location>
</feature>
<evidence type="ECO:0000256" key="5">
    <source>
        <dbReference type="ARBA" id="ARBA00022989"/>
    </source>
</evidence>
<name>A0AA88UNC0_9ASTE</name>
<comment type="similarity">
    <text evidence="2">Belongs to the PC-esterase family. TBL subfamily.</text>
</comment>
<evidence type="ECO:0000256" key="8">
    <source>
        <dbReference type="SAM" id="Phobius"/>
    </source>
</evidence>
<feature type="domain" description="Trichome birefringence-like N-terminal" evidence="10">
    <location>
        <begin position="151"/>
        <end position="203"/>
    </location>
</feature>